<reference evidence="1" key="1">
    <citation type="submission" date="2021-04" db="EMBL/GenBank/DDBJ databases">
        <title>The complete genome sequence of Caulobacter sp. S6.</title>
        <authorList>
            <person name="Tang Y."/>
            <person name="Ouyang W."/>
            <person name="Liu Q."/>
            <person name="Huang B."/>
            <person name="Guo Z."/>
            <person name="Lei P."/>
        </authorList>
    </citation>
    <scope>NUCLEOTIDE SEQUENCE</scope>
    <source>
        <strain evidence="1">S6</strain>
    </source>
</reference>
<dbReference type="KEGG" id="caul:KCG34_02450"/>
<dbReference type="SUPFAM" id="SSF53187">
    <property type="entry name" value="Zn-dependent exopeptidases"/>
    <property type="match status" value="1"/>
</dbReference>
<dbReference type="Proteomes" id="UP000676409">
    <property type="component" value="Chromosome"/>
</dbReference>
<sequence>MSAHPDWLQVTRGDAPLIVSFPHTGTEIPAEIEAKLVSPWLGRKDADWWIDRLYDFAGGLGATLVRTTISRTVIDVNRDPSGVSLYPGQATTELCPTTTFDGEPLYRDGQAPDEAEIARRRQAWFDPYHATLSAEIARLRAEHPVVVLYEAHSIRSLIPRLFDGPLPNFNIGTNSGASCDAALTTAVEEACDDSGFSRITNGRFKGGYTTRHYGRPETGVDAVQMELACRGYMVDPQAPPTEADWPTPYDPERAAPMRAALTQVLQACLSFARSRQS</sequence>
<proteinExistence type="predicted"/>
<dbReference type="InterPro" id="IPR007709">
    <property type="entry name" value="N-FG_amidohydro"/>
</dbReference>
<dbReference type="EC" id="3.5.1.68" evidence="1"/>
<protein>
    <submittedName>
        <fullName evidence="1">N-formylglutamate deformylase</fullName>
        <ecNumber evidence="1">3.5.1.68</ecNumber>
    </submittedName>
</protein>
<dbReference type="NCBIfam" id="TIGR02017">
    <property type="entry name" value="hutG_amidohyd"/>
    <property type="match status" value="1"/>
</dbReference>
<organism evidence="1 2">
    <name type="scientific">Phenylobacterium montanum</name>
    <dbReference type="NCBI Taxonomy" id="2823693"/>
    <lineage>
        <taxon>Bacteria</taxon>
        <taxon>Pseudomonadati</taxon>
        <taxon>Pseudomonadota</taxon>
        <taxon>Alphaproteobacteria</taxon>
        <taxon>Caulobacterales</taxon>
        <taxon>Caulobacteraceae</taxon>
        <taxon>Phenylobacterium</taxon>
    </lineage>
</organism>
<dbReference type="RefSeq" id="WP_211938818.1">
    <property type="nucleotide sequence ID" value="NZ_CP073078.1"/>
</dbReference>
<evidence type="ECO:0000313" key="1">
    <source>
        <dbReference type="EMBL" id="QUD88768.1"/>
    </source>
</evidence>
<dbReference type="GO" id="GO:0050129">
    <property type="term" value="F:N-formylglutamate deformylase activity"/>
    <property type="evidence" value="ECO:0007669"/>
    <property type="project" value="UniProtKB-EC"/>
</dbReference>
<keyword evidence="1" id="KW-0378">Hydrolase</keyword>
<dbReference type="Pfam" id="PF05013">
    <property type="entry name" value="FGase"/>
    <property type="match status" value="1"/>
</dbReference>
<dbReference type="AlphaFoldDB" id="A0A975G0A5"/>
<gene>
    <name evidence="1" type="primary">hutG</name>
    <name evidence="1" type="ORF">KCG34_02450</name>
</gene>
<dbReference type="Gene3D" id="3.40.630.40">
    <property type="entry name" value="Zn-dependent exopeptidases"/>
    <property type="match status" value="1"/>
</dbReference>
<evidence type="ECO:0000313" key="2">
    <source>
        <dbReference type="Proteomes" id="UP000676409"/>
    </source>
</evidence>
<accession>A0A975G0A5</accession>
<dbReference type="EMBL" id="CP073078">
    <property type="protein sequence ID" value="QUD88768.1"/>
    <property type="molecule type" value="Genomic_DNA"/>
</dbReference>
<name>A0A975G0A5_9CAUL</name>
<keyword evidence="2" id="KW-1185">Reference proteome</keyword>
<dbReference type="InterPro" id="IPR010247">
    <property type="entry name" value="HutG_amidohyd"/>
</dbReference>